<dbReference type="Pfam" id="PF22939">
    <property type="entry name" value="WHD_GPIID"/>
    <property type="match status" value="1"/>
</dbReference>
<dbReference type="InterPro" id="IPR020472">
    <property type="entry name" value="WD40_PAC1"/>
</dbReference>
<dbReference type="InterPro" id="IPR054471">
    <property type="entry name" value="GPIID_WHD"/>
</dbReference>
<dbReference type="PRINTS" id="PR00320">
    <property type="entry name" value="GPROTEINBRPT"/>
</dbReference>
<name>A0A8H4V7L4_9HYPO</name>
<evidence type="ECO:0000259" key="4">
    <source>
        <dbReference type="PROSITE" id="PS50837"/>
    </source>
</evidence>
<comment type="caution">
    <text evidence="5">The sequence shown here is derived from an EMBL/GenBank/DDBJ whole genome shotgun (WGS) entry which is preliminary data.</text>
</comment>
<feature type="repeat" description="WD" evidence="3">
    <location>
        <begin position="1203"/>
        <end position="1237"/>
    </location>
</feature>
<gene>
    <name evidence="5" type="ORF">G6O67_002556</name>
</gene>
<feature type="domain" description="NACHT" evidence="4">
    <location>
        <begin position="274"/>
        <end position="605"/>
    </location>
</feature>
<feature type="repeat" description="WD" evidence="3">
    <location>
        <begin position="1283"/>
        <end position="1324"/>
    </location>
</feature>
<dbReference type="PROSITE" id="PS50837">
    <property type="entry name" value="NACHT"/>
    <property type="match status" value="1"/>
</dbReference>
<evidence type="ECO:0000256" key="3">
    <source>
        <dbReference type="PROSITE-ProRule" id="PRU00221"/>
    </source>
</evidence>
<feature type="repeat" description="WD" evidence="3">
    <location>
        <begin position="1157"/>
        <end position="1197"/>
    </location>
</feature>
<organism evidence="5 6">
    <name type="scientific">Ophiocordyceps sinensis</name>
    <dbReference type="NCBI Taxonomy" id="72228"/>
    <lineage>
        <taxon>Eukaryota</taxon>
        <taxon>Fungi</taxon>
        <taxon>Dikarya</taxon>
        <taxon>Ascomycota</taxon>
        <taxon>Pezizomycotina</taxon>
        <taxon>Sordariomycetes</taxon>
        <taxon>Hypocreomycetidae</taxon>
        <taxon>Hypocreales</taxon>
        <taxon>Ophiocordycipitaceae</taxon>
        <taxon>Ophiocordyceps</taxon>
    </lineage>
</organism>
<dbReference type="EMBL" id="JAAVMX010000003">
    <property type="protein sequence ID" value="KAF4510681.1"/>
    <property type="molecule type" value="Genomic_DNA"/>
</dbReference>
<dbReference type="Gene3D" id="3.40.50.1580">
    <property type="entry name" value="Nucleoside phosphorylase domain"/>
    <property type="match status" value="2"/>
</dbReference>
<dbReference type="PROSITE" id="PS50082">
    <property type="entry name" value="WD_REPEATS_2"/>
    <property type="match status" value="6"/>
</dbReference>
<keyword evidence="1 3" id="KW-0853">WD repeat</keyword>
<dbReference type="PROSITE" id="PS50294">
    <property type="entry name" value="WD_REPEATS_REGION"/>
    <property type="match status" value="4"/>
</dbReference>
<evidence type="ECO:0000313" key="6">
    <source>
        <dbReference type="Proteomes" id="UP000557566"/>
    </source>
</evidence>
<dbReference type="InterPro" id="IPR007111">
    <property type="entry name" value="NACHT_NTPase"/>
</dbReference>
<feature type="repeat" description="WD" evidence="3">
    <location>
        <begin position="929"/>
        <end position="971"/>
    </location>
</feature>
<accession>A0A8H4V7L4</accession>
<evidence type="ECO:0000256" key="2">
    <source>
        <dbReference type="ARBA" id="ARBA00022737"/>
    </source>
</evidence>
<dbReference type="FunFam" id="3.40.50.300:FF:001638">
    <property type="entry name" value="NACHT and WD40 domain protein"/>
    <property type="match status" value="1"/>
</dbReference>
<dbReference type="InterPro" id="IPR001680">
    <property type="entry name" value="WD40_rpt"/>
</dbReference>
<keyword evidence="6" id="KW-1185">Reference proteome</keyword>
<feature type="repeat" description="WD" evidence="3">
    <location>
        <begin position="805"/>
        <end position="845"/>
    </location>
</feature>
<evidence type="ECO:0000256" key="1">
    <source>
        <dbReference type="ARBA" id="ARBA00022574"/>
    </source>
</evidence>
<dbReference type="Pfam" id="PF24883">
    <property type="entry name" value="NPHP3_N"/>
    <property type="match status" value="1"/>
</dbReference>
<dbReference type="Gene3D" id="3.40.50.300">
    <property type="entry name" value="P-loop containing nucleotide triphosphate hydrolases"/>
    <property type="match status" value="1"/>
</dbReference>
<dbReference type="PANTHER" id="PTHR19879:SF9">
    <property type="entry name" value="TRANSCRIPTION INITIATION FACTOR TFIID SUBUNIT 5"/>
    <property type="match status" value="1"/>
</dbReference>
<dbReference type="InterPro" id="IPR019775">
    <property type="entry name" value="WD40_repeat_CS"/>
</dbReference>
<dbReference type="Proteomes" id="UP000557566">
    <property type="component" value="Unassembled WGS sequence"/>
</dbReference>
<evidence type="ECO:0000313" key="5">
    <source>
        <dbReference type="EMBL" id="KAF4510681.1"/>
    </source>
</evidence>
<dbReference type="SUPFAM" id="SSF50978">
    <property type="entry name" value="WD40 repeat-like"/>
    <property type="match status" value="2"/>
</dbReference>
<feature type="repeat" description="WD" evidence="3">
    <location>
        <begin position="1061"/>
        <end position="1102"/>
    </location>
</feature>
<dbReference type="PANTHER" id="PTHR19879">
    <property type="entry name" value="TRANSCRIPTION INITIATION FACTOR TFIID"/>
    <property type="match status" value="1"/>
</dbReference>
<dbReference type="OrthoDB" id="4927664at2759"/>
<dbReference type="CDD" id="cd00200">
    <property type="entry name" value="WD40"/>
    <property type="match status" value="2"/>
</dbReference>
<dbReference type="Pfam" id="PF00400">
    <property type="entry name" value="WD40"/>
    <property type="match status" value="8"/>
</dbReference>
<sequence>MSDPNNYTIGWISAIELEYAAAQEFLDDTHQGPRWVHKNDGNHYTLGRIGKHNVVMAVLPMGENGVAAATMAAKDMTHTFPNRTEEEDDPTVHYGLIASADTFMDDAEIRDILAEELDVMCFEMEAAGLMNNFPCLVIRGICDYSDAHWAKDWRGYAAIAAAAYARDVLHEVMGHQLEAEKGIGQLLEQIGQDLKDIQTATMSTKEEVQNLRTVLDSNKTTVLHRQCLRDLYVTDPRDDKKRIQDTKGGLVKDSYRWILAHGDFQRWRCDEQSRLFWVKGDPGKGKTMLLCGIIEELSSRKPKDREATPLLAYFFCQAADSRINSAMAVVRGLIYMLVLQQPSLVSHVQNEYDHKGKALFEDVNAWATLSNILTNMLQDQRAQGGYVLIDALDECIVDLQRLLNLIVDKSSTSRFKWLVSSRNWPNVEEHLDMTTRKVRLCLELNEESISTAVSIYIDHEVDRLARLKKYDDATRDAVRSSLCSGANNTFLWVSLVCRELADLKVKRWHTLKKLHEFPPGLDSLYERMLGQISGLDDVDVCKQILAVVSAVYRPLTLQELTSLVDMPDGISDYESLAEMTRLCGSFLTLRERTVYFVHQSAQEFLLHKSRADVFPCGIKHTHSAIFSRSLDVLSDALHTDLYGLRAPGFPIDDVKQPEPDPLAAAQYSCVYWVKHLCQGDSREVQVSVCHRAKILAFLRTHLLHWLEALSLTRGISHGALAISSLESEFEADTSDELGAFIHDAKRFILLNRSVIEKAPLQLYSSALIFTPGDSIVRRQFEKQVPGWIYRLPMVSKQWSSLLQTFEDHADRIYELVFSPDGKLLASADGRVIRVWDTETGAAVQTFTCGATSLAFTSDGQLLSLENRVCASVQIWDLATGKSKSCWERDDIVLPVMSPDGRLLADRGGTPEHNTVGLWDIKTRAVVKTLVGHSSRIDRLDFSPDSKRVVSTSHKDGTTRLWDAVTGATLQTVNTGYTEALGVSRNGLLMAWVYWDDAIKVWDTATTTGPRRLLHGQQGGGGSGPCLAMSPNGKLLAVTLHQDNLRTIRVLDAAIGTVQQTLKGHLTMIDSLAFSPDGKLVASGSADGIVRLWNAVRSRVQETPGDDSSSTRIFHMALSPDGRTVALDREANTMRILTAAATTIELWDMSKGVLLQTLEGHSKTIQAVVFPPETGRLLSTSEDATRLWDLTTGTYLETLDPNLINAAAFSPDGKLVALASYDNSIGLWDAAATTILRVLNGHSTLSGTLEFSPNSQLLASAPSRESGGTIKLWDPAMGTALQALKGHSKLIHHMVFSPDSKTLASASEDRTVRLWDTATGAALRVLQHSKPVQAVAFSPDGTLIASEESNVAMISRPWHSHPTAS</sequence>
<proteinExistence type="predicted"/>
<dbReference type="InterPro" id="IPR027417">
    <property type="entry name" value="P-loop_NTPase"/>
</dbReference>
<dbReference type="GO" id="GO:0003824">
    <property type="term" value="F:catalytic activity"/>
    <property type="evidence" value="ECO:0007669"/>
    <property type="project" value="InterPro"/>
</dbReference>
<reference evidence="5 6" key="1">
    <citation type="journal article" date="2020" name="Genome Biol. Evol.">
        <title>A new high-quality draft genome assembly of the Chinese cordyceps Ophiocordyceps sinensis.</title>
        <authorList>
            <person name="Shu R."/>
            <person name="Zhang J."/>
            <person name="Meng Q."/>
            <person name="Zhang H."/>
            <person name="Zhou G."/>
            <person name="Li M."/>
            <person name="Wu P."/>
            <person name="Zhao Y."/>
            <person name="Chen C."/>
            <person name="Qin Q."/>
        </authorList>
    </citation>
    <scope>NUCLEOTIDE SEQUENCE [LARGE SCALE GENOMIC DNA]</scope>
    <source>
        <strain evidence="5 6">IOZ07</strain>
    </source>
</reference>
<dbReference type="PROSITE" id="PS00678">
    <property type="entry name" value="WD_REPEATS_1"/>
    <property type="match status" value="1"/>
</dbReference>
<dbReference type="Gene3D" id="2.130.10.10">
    <property type="entry name" value="YVTN repeat-like/Quinoprotein amine dehydrogenase"/>
    <property type="match status" value="5"/>
</dbReference>
<dbReference type="GO" id="GO:0009116">
    <property type="term" value="P:nucleoside metabolic process"/>
    <property type="evidence" value="ECO:0007669"/>
    <property type="project" value="InterPro"/>
</dbReference>
<keyword evidence="2" id="KW-0677">Repeat</keyword>
<dbReference type="InterPro" id="IPR035994">
    <property type="entry name" value="Nucleoside_phosphorylase_sf"/>
</dbReference>
<dbReference type="InterPro" id="IPR036322">
    <property type="entry name" value="WD40_repeat_dom_sf"/>
</dbReference>
<dbReference type="InterPro" id="IPR015943">
    <property type="entry name" value="WD40/YVTN_repeat-like_dom_sf"/>
</dbReference>
<protein>
    <recommendedName>
        <fullName evidence="4">NACHT domain-containing protein</fullName>
    </recommendedName>
</protein>
<dbReference type="InterPro" id="IPR056884">
    <property type="entry name" value="NPHP3-like_N"/>
</dbReference>
<dbReference type="SUPFAM" id="SSF53167">
    <property type="entry name" value="Purine and uridine phosphorylases"/>
    <property type="match status" value="1"/>
</dbReference>
<dbReference type="SMART" id="SM00320">
    <property type="entry name" value="WD40"/>
    <property type="match status" value="11"/>
</dbReference>